<reference evidence="1 2" key="1">
    <citation type="submission" date="2024-04" db="EMBL/GenBank/DDBJ databases">
        <title>Flavobacterium sp. DGU38 16S ribosomal RNA gene Genome sequencing and assembly.</title>
        <authorList>
            <person name="Park S."/>
        </authorList>
    </citation>
    <scope>NUCLEOTIDE SEQUENCE [LARGE SCALE GENOMIC DNA]</scope>
    <source>
        <strain evidence="1 2">DGU38</strain>
    </source>
</reference>
<name>A0ABU9IN24_9FLAO</name>
<dbReference type="Proteomes" id="UP001485226">
    <property type="component" value="Unassembled WGS sequence"/>
</dbReference>
<organism evidence="1 2">
    <name type="scientific">Flavobacterium calami</name>
    <dbReference type="NCBI Taxonomy" id="3139144"/>
    <lineage>
        <taxon>Bacteria</taxon>
        <taxon>Pseudomonadati</taxon>
        <taxon>Bacteroidota</taxon>
        <taxon>Flavobacteriia</taxon>
        <taxon>Flavobacteriales</taxon>
        <taxon>Flavobacteriaceae</taxon>
        <taxon>Flavobacterium</taxon>
    </lineage>
</organism>
<accession>A0ABU9IN24</accession>
<keyword evidence="2" id="KW-1185">Reference proteome</keyword>
<evidence type="ECO:0008006" key="3">
    <source>
        <dbReference type="Google" id="ProtNLM"/>
    </source>
</evidence>
<dbReference type="RefSeq" id="WP_341691605.1">
    <property type="nucleotide sequence ID" value="NZ_JBBYHS010000008.1"/>
</dbReference>
<dbReference type="EMBL" id="JBBYHS010000008">
    <property type="protein sequence ID" value="MEL1253828.1"/>
    <property type="molecule type" value="Genomic_DNA"/>
</dbReference>
<sequence>MIVEVSRGQNIIRILSDSFLSCLIVKQALVVNWPDCRGSVGEYYAISNFASEDRYKLTNKLDSVLINGNEDQILESITSFLDLFSNGKYEIFFNELNLKKCSFHHENQVIYSESVPEIEKFSNGFYPFPFENEDYFFTILKKDLNLERIEYYIDLIEKGIRPKIIVFESYNINTGYYSSSYILDGHHKLSAYLKLGINIPAVWIRNAENEEDNTEEILKYIKPILKDFEYDHIIKNNK</sequence>
<evidence type="ECO:0000313" key="2">
    <source>
        <dbReference type="Proteomes" id="UP001485226"/>
    </source>
</evidence>
<protein>
    <recommendedName>
        <fullName evidence="3">ParB/Sulfiredoxin domain-containing protein</fullName>
    </recommendedName>
</protein>
<gene>
    <name evidence="1" type="ORF">AAEO57_08580</name>
</gene>
<proteinExistence type="predicted"/>
<comment type="caution">
    <text evidence="1">The sequence shown here is derived from an EMBL/GenBank/DDBJ whole genome shotgun (WGS) entry which is preliminary data.</text>
</comment>
<evidence type="ECO:0000313" key="1">
    <source>
        <dbReference type="EMBL" id="MEL1253828.1"/>
    </source>
</evidence>